<evidence type="ECO:0008006" key="3">
    <source>
        <dbReference type="Google" id="ProtNLM"/>
    </source>
</evidence>
<dbReference type="RefSeq" id="WP_101299026.1">
    <property type="nucleotide sequence ID" value="NZ_NXGX01000001.1"/>
</dbReference>
<dbReference type="EMBL" id="NXGX01000001">
    <property type="protein sequence ID" value="PKR59931.1"/>
    <property type="molecule type" value="Genomic_DNA"/>
</dbReference>
<dbReference type="GO" id="GO:0004222">
    <property type="term" value="F:metalloendopeptidase activity"/>
    <property type="evidence" value="ECO:0007669"/>
    <property type="project" value="InterPro"/>
</dbReference>
<proteinExistence type="predicted"/>
<name>A0A2N3LAR7_9PROT</name>
<dbReference type="GO" id="GO:0005524">
    <property type="term" value="F:ATP binding"/>
    <property type="evidence" value="ECO:0007669"/>
    <property type="project" value="InterPro"/>
</dbReference>
<comment type="caution">
    <text evidence="1">The sequence shown here is derived from an EMBL/GenBank/DDBJ whole genome shotgun (WGS) entry which is preliminary data.</text>
</comment>
<organism evidence="1 2">
    <name type="scientific">Thalassospira lohafexi</name>
    <dbReference type="NCBI Taxonomy" id="744227"/>
    <lineage>
        <taxon>Bacteria</taxon>
        <taxon>Pseudomonadati</taxon>
        <taxon>Pseudomonadota</taxon>
        <taxon>Alphaproteobacteria</taxon>
        <taxon>Rhodospirillales</taxon>
        <taxon>Thalassospiraceae</taxon>
        <taxon>Thalassospira</taxon>
    </lineage>
</organism>
<evidence type="ECO:0000313" key="2">
    <source>
        <dbReference type="Proteomes" id="UP000233332"/>
    </source>
</evidence>
<reference evidence="1 2" key="1">
    <citation type="submission" date="2017-09" db="EMBL/GenBank/DDBJ databases">
        <title>Biodiversity and function of Thalassospira species in the particle-attached aromatic-hydrocarbon-degrading consortia from the surface seawater of the China South Sea.</title>
        <authorList>
            <person name="Dong C."/>
            <person name="Lai Q."/>
            <person name="Shao Z."/>
        </authorList>
    </citation>
    <scope>NUCLEOTIDE SEQUENCE [LARGE SCALE GENOMIC DNA]</scope>
    <source>
        <strain evidence="1 2">139Z-12</strain>
    </source>
</reference>
<dbReference type="GO" id="GO:0006508">
    <property type="term" value="P:proteolysis"/>
    <property type="evidence" value="ECO:0007669"/>
    <property type="project" value="InterPro"/>
</dbReference>
<sequence length="218" mass="24897">MGTEKYTIAFHEAAHATMSIIKGYTVLELKIHDEPSTDGIAGHCRYIAPDNWLNEAWITLAGPVATALHHGRKERATFTYQDDRDHKKCRNLFLKFLNPEVPSELLPFLTEDMPTTVECILEGHYPEGVSGTLKGKLTRFSKLYGKTLKQVDKLLWHETSQVRDFIGRNPDYMPLTYHIADELFIKGKMDQHDVRLSLREFLNQQGIKNAQTKQSIAA</sequence>
<dbReference type="GO" id="GO:0004176">
    <property type="term" value="F:ATP-dependent peptidase activity"/>
    <property type="evidence" value="ECO:0007669"/>
    <property type="project" value="InterPro"/>
</dbReference>
<dbReference type="AlphaFoldDB" id="A0A2N3LAR7"/>
<dbReference type="InterPro" id="IPR037219">
    <property type="entry name" value="Peptidase_M41-like"/>
</dbReference>
<keyword evidence="2" id="KW-1185">Reference proteome</keyword>
<accession>A0A2N3LAR7</accession>
<evidence type="ECO:0000313" key="1">
    <source>
        <dbReference type="EMBL" id="PKR59931.1"/>
    </source>
</evidence>
<dbReference type="Proteomes" id="UP000233332">
    <property type="component" value="Unassembled WGS sequence"/>
</dbReference>
<protein>
    <recommendedName>
        <fullName evidence="3">Peptidase M41 domain-containing protein</fullName>
    </recommendedName>
</protein>
<dbReference type="SUPFAM" id="SSF140990">
    <property type="entry name" value="FtsH protease domain-like"/>
    <property type="match status" value="1"/>
</dbReference>
<gene>
    <name evidence="1" type="ORF">COO92_00720</name>
</gene>